<dbReference type="OrthoDB" id="6762366at2759"/>
<organism evidence="1 2">
    <name type="scientific">Ignelater luminosus</name>
    <name type="common">Cucubano</name>
    <name type="synonym">Pyrophorus luminosus</name>
    <dbReference type="NCBI Taxonomy" id="2038154"/>
    <lineage>
        <taxon>Eukaryota</taxon>
        <taxon>Metazoa</taxon>
        <taxon>Ecdysozoa</taxon>
        <taxon>Arthropoda</taxon>
        <taxon>Hexapoda</taxon>
        <taxon>Insecta</taxon>
        <taxon>Pterygota</taxon>
        <taxon>Neoptera</taxon>
        <taxon>Endopterygota</taxon>
        <taxon>Coleoptera</taxon>
        <taxon>Polyphaga</taxon>
        <taxon>Elateriformia</taxon>
        <taxon>Elateroidea</taxon>
        <taxon>Elateridae</taxon>
        <taxon>Agrypninae</taxon>
        <taxon>Pyrophorini</taxon>
        <taxon>Ignelater</taxon>
    </lineage>
</organism>
<accession>A0A8K0CPM4</accession>
<name>A0A8K0CPM4_IGNLU</name>
<gene>
    <name evidence="1" type="ORF">ILUMI_18181</name>
</gene>
<evidence type="ECO:0000313" key="2">
    <source>
        <dbReference type="Proteomes" id="UP000801492"/>
    </source>
</evidence>
<evidence type="ECO:0000313" key="1">
    <source>
        <dbReference type="EMBL" id="KAF2887992.1"/>
    </source>
</evidence>
<dbReference type="EMBL" id="VTPC01080648">
    <property type="protein sequence ID" value="KAF2887992.1"/>
    <property type="molecule type" value="Genomic_DNA"/>
</dbReference>
<protein>
    <submittedName>
        <fullName evidence="1">Uncharacterized protein</fullName>
    </submittedName>
</protein>
<sequence>MMKDDVIETDTITLLPPNNACGNITDKASGKENNVDMNNLPASQIQSPAEAYWKKKKRDMWYWNRLRNPHSKQHIERLKAYEKG</sequence>
<proteinExistence type="predicted"/>
<reference evidence="1" key="1">
    <citation type="submission" date="2019-08" db="EMBL/GenBank/DDBJ databases">
        <title>The genome of the North American firefly Photinus pyralis.</title>
        <authorList>
            <consortium name="Photinus pyralis genome working group"/>
            <person name="Fallon T.R."/>
            <person name="Sander Lower S.E."/>
            <person name="Weng J.-K."/>
        </authorList>
    </citation>
    <scope>NUCLEOTIDE SEQUENCE</scope>
    <source>
        <strain evidence="1">TRF0915ILg1</strain>
        <tissue evidence="1">Whole body</tissue>
    </source>
</reference>
<comment type="caution">
    <text evidence="1">The sequence shown here is derived from an EMBL/GenBank/DDBJ whole genome shotgun (WGS) entry which is preliminary data.</text>
</comment>
<dbReference type="Proteomes" id="UP000801492">
    <property type="component" value="Unassembled WGS sequence"/>
</dbReference>
<keyword evidence="2" id="KW-1185">Reference proteome</keyword>
<dbReference type="AlphaFoldDB" id="A0A8K0CPM4"/>